<dbReference type="NCBIfam" id="TIGR00765">
    <property type="entry name" value="yihY_not_rbn"/>
    <property type="match status" value="1"/>
</dbReference>
<evidence type="ECO:0000256" key="6">
    <source>
        <dbReference type="SAM" id="Phobius"/>
    </source>
</evidence>
<evidence type="ECO:0000313" key="7">
    <source>
        <dbReference type="EMBL" id="MBO1510108.1"/>
    </source>
</evidence>
<dbReference type="Proteomes" id="UP000663981">
    <property type="component" value="Unassembled WGS sequence"/>
</dbReference>
<evidence type="ECO:0000256" key="2">
    <source>
        <dbReference type="ARBA" id="ARBA00022475"/>
    </source>
</evidence>
<protein>
    <submittedName>
        <fullName evidence="7">YihY/virulence factor BrkB family protein</fullName>
    </submittedName>
</protein>
<feature type="transmembrane region" description="Helical" evidence="6">
    <location>
        <begin position="180"/>
        <end position="200"/>
    </location>
</feature>
<keyword evidence="5 6" id="KW-0472">Membrane</keyword>
<evidence type="ECO:0000256" key="5">
    <source>
        <dbReference type="ARBA" id="ARBA00023136"/>
    </source>
</evidence>
<comment type="subcellular location">
    <subcellularLocation>
        <location evidence="1">Cell membrane</location>
        <topology evidence="1">Multi-pass membrane protein</topology>
    </subcellularLocation>
</comment>
<feature type="transmembrane region" description="Helical" evidence="6">
    <location>
        <begin position="94"/>
        <end position="114"/>
    </location>
</feature>
<dbReference type="Pfam" id="PF03631">
    <property type="entry name" value="Virul_fac_BrkB"/>
    <property type="match status" value="1"/>
</dbReference>
<reference evidence="7 8" key="1">
    <citation type="submission" date="2021-03" db="EMBL/GenBank/DDBJ databases">
        <title>Whole genome sequence of Metabacillus bambusae BG109.</title>
        <authorList>
            <person name="Jeong J.W."/>
        </authorList>
    </citation>
    <scope>NUCLEOTIDE SEQUENCE [LARGE SCALE GENOMIC DNA]</scope>
    <source>
        <strain evidence="7 8">BG109</strain>
    </source>
</reference>
<organism evidence="7 8">
    <name type="scientific">Metabacillus bambusae</name>
    <dbReference type="NCBI Taxonomy" id="2795218"/>
    <lineage>
        <taxon>Bacteria</taxon>
        <taxon>Bacillati</taxon>
        <taxon>Bacillota</taxon>
        <taxon>Bacilli</taxon>
        <taxon>Bacillales</taxon>
        <taxon>Bacillaceae</taxon>
        <taxon>Metabacillus</taxon>
    </lineage>
</organism>
<accession>A0ABS3MVU4</accession>
<dbReference type="PANTHER" id="PTHR30213">
    <property type="entry name" value="INNER MEMBRANE PROTEIN YHJD"/>
    <property type="match status" value="1"/>
</dbReference>
<evidence type="ECO:0000256" key="3">
    <source>
        <dbReference type="ARBA" id="ARBA00022692"/>
    </source>
</evidence>
<name>A0ABS3MVU4_9BACI</name>
<evidence type="ECO:0000313" key="8">
    <source>
        <dbReference type="Proteomes" id="UP000663981"/>
    </source>
</evidence>
<sequence>MNEVNVLKDTILLYGKKIMKEFKEDRVTGLAAQQAYYYFLSLIPMLILLVSIVPYLNIEAKSALGFVDHVLPSESAQLIKDNILNIISNKSGGLLTFGIIGSLWSASSGMDAFIKAMNIAYDEEETRSFIKVRLISIFLTIGLILSIVVALILPIFGQVIIDMLQSFIQVSDRFEITIDLLRWGIAGIVIIGFLMTLYLVAPNKRFPWKHVIPGAVFAAILWLAGSLGFSFYVSNFGNYSTTYGSLGGVIVLLLWLFLTGLIFVLGGEINAVYHRQKSQEVDAQKTISY</sequence>
<feature type="transmembrane region" description="Helical" evidence="6">
    <location>
        <begin position="245"/>
        <end position="267"/>
    </location>
</feature>
<feature type="transmembrane region" description="Helical" evidence="6">
    <location>
        <begin position="134"/>
        <end position="160"/>
    </location>
</feature>
<evidence type="ECO:0000256" key="4">
    <source>
        <dbReference type="ARBA" id="ARBA00022989"/>
    </source>
</evidence>
<feature type="transmembrane region" description="Helical" evidence="6">
    <location>
        <begin position="35"/>
        <end position="56"/>
    </location>
</feature>
<feature type="transmembrane region" description="Helical" evidence="6">
    <location>
        <begin position="212"/>
        <end position="233"/>
    </location>
</feature>
<proteinExistence type="predicted"/>
<evidence type="ECO:0000256" key="1">
    <source>
        <dbReference type="ARBA" id="ARBA00004651"/>
    </source>
</evidence>
<comment type="caution">
    <text evidence="7">The sequence shown here is derived from an EMBL/GenBank/DDBJ whole genome shotgun (WGS) entry which is preliminary data.</text>
</comment>
<keyword evidence="2" id="KW-1003">Cell membrane</keyword>
<keyword evidence="3 6" id="KW-0812">Transmembrane</keyword>
<dbReference type="PANTHER" id="PTHR30213:SF0">
    <property type="entry name" value="UPF0761 MEMBRANE PROTEIN YIHY"/>
    <property type="match status" value="1"/>
</dbReference>
<dbReference type="EMBL" id="JAGDEL010000001">
    <property type="protein sequence ID" value="MBO1510108.1"/>
    <property type="molecule type" value="Genomic_DNA"/>
</dbReference>
<dbReference type="InterPro" id="IPR017039">
    <property type="entry name" value="Virul_fac_BrkB"/>
</dbReference>
<dbReference type="PIRSF" id="PIRSF035875">
    <property type="entry name" value="RNase_BN"/>
    <property type="match status" value="1"/>
</dbReference>
<keyword evidence="8" id="KW-1185">Reference proteome</keyword>
<gene>
    <name evidence="7" type="ORF">I7822_00160</name>
</gene>
<keyword evidence="4 6" id="KW-1133">Transmembrane helix</keyword>